<organism evidence="1 2">
    <name type="scientific">Paenibacillus dokdonensis</name>
    <dbReference type="NCBI Taxonomy" id="2567944"/>
    <lineage>
        <taxon>Bacteria</taxon>
        <taxon>Bacillati</taxon>
        <taxon>Bacillota</taxon>
        <taxon>Bacilli</taxon>
        <taxon>Bacillales</taxon>
        <taxon>Paenibacillaceae</taxon>
        <taxon>Paenibacillus</taxon>
    </lineage>
</organism>
<dbReference type="RefSeq" id="WP_326087017.1">
    <property type="nucleotide sequence ID" value="NZ_JARLKZ010000005.1"/>
</dbReference>
<proteinExistence type="predicted"/>
<sequence length="42" mass="4659">MAVARKRNQPDTSAPIAAGSWRSLKSVGRREHMNVIGNIRVQ</sequence>
<accession>A0ABU6GJ55</accession>
<evidence type="ECO:0000313" key="2">
    <source>
        <dbReference type="Proteomes" id="UP001344632"/>
    </source>
</evidence>
<dbReference type="EMBL" id="JARLKZ010000005">
    <property type="protein sequence ID" value="MEC0239779.1"/>
    <property type="molecule type" value="Genomic_DNA"/>
</dbReference>
<keyword evidence="2" id="KW-1185">Reference proteome</keyword>
<name>A0ABU6GJ55_9BACL</name>
<dbReference type="Proteomes" id="UP001344632">
    <property type="component" value="Unassembled WGS sequence"/>
</dbReference>
<gene>
    <name evidence="1" type="ORF">P4H66_07900</name>
</gene>
<protein>
    <submittedName>
        <fullName evidence="1">Uncharacterized protein</fullName>
    </submittedName>
</protein>
<evidence type="ECO:0000313" key="1">
    <source>
        <dbReference type="EMBL" id="MEC0239779.1"/>
    </source>
</evidence>
<reference evidence="1 2" key="1">
    <citation type="submission" date="2023-03" db="EMBL/GenBank/DDBJ databases">
        <title>Bacillus Genome Sequencing.</title>
        <authorList>
            <person name="Dunlap C."/>
        </authorList>
    </citation>
    <scope>NUCLEOTIDE SEQUENCE [LARGE SCALE GENOMIC DNA]</scope>
    <source>
        <strain evidence="1 2">BD-525</strain>
    </source>
</reference>
<comment type="caution">
    <text evidence="1">The sequence shown here is derived from an EMBL/GenBank/DDBJ whole genome shotgun (WGS) entry which is preliminary data.</text>
</comment>